<dbReference type="InterPro" id="IPR013897">
    <property type="entry name" value="Duc1"/>
</dbReference>
<dbReference type="GeneID" id="83178360"/>
<sequence length="290" mass="32606">MAEATKEPKHRIKVTAGGDYDPTTHQTVSVNGNTLRIENDRVTLDLAVRIQDYHGYPDNSPTTSTYFEDPLHTDDQYSISISFTPKEDINGNDLIYGNDFDRPLRDRLPMGFNAALRLVKWTLDPSIDGDAYADKPYLYSPALATWNQFRIGGKKFQDMTGDYVVKEGADGEGGELRDQLQIPDTPDARRKHFQKEGSRQGFVFEAGRSYMADFGNRYLCFSDFSVRLPGFHIPVEGLVDADHNELRYVLKNSKTGTVYLVVSFTLLPNQETSPTENVEGAQATSQEDVD</sequence>
<gene>
    <name evidence="3" type="ORF">N7498_003997</name>
</gene>
<evidence type="ECO:0000259" key="2">
    <source>
        <dbReference type="Pfam" id="PF08588"/>
    </source>
</evidence>
<dbReference type="Pfam" id="PF08588">
    <property type="entry name" value="Duc1"/>
    <property type="match status" value="1"/>
</dbReference>
<organism evidence="3 4">
    <name type="scientific">Penicillium cinerascens</name>
    <dbReference type="NCBI Taxonomy" id="70096"/>
    <lineage>
        <taxon>Eukaryota</taxon>
        <taxon>Fungi</taxon>
        <taxon>Dikarya</taxon>
        <taxon>Ascomycota</taxon>
        <taxon>Pezizomycotina</taxon>
        <taxon>Eurotiomycetes</taxon>
        <taxon>Eurotiomycetidae</taxon>
        <taxon>Eurotiales</taxon>
        <taxon>Aspergillaceae</taxon>
        <taxon>Penicillium</taxon>
    </lineage>
</organism>
<feature type="domain" description="Domain of unknown function at the cortex 1" evidence="2">
    <location>
        <begin position="11"/>
        <end position="266"/>
    </location>
</feature>
<proteinExistence type="predicted"/>
<dbReference type="AlphaFoldDB" id="A0A9W9N351"/>
<comment type="caution">
    <text evidence="3">The sequence shown here is derived from an EMBL/GenBank/DDBJ whole genome shotgun (WGS) entry which is preliminary data.</text>
</comment>
<dbReference type="OrthoDB" id="2119945at2759"/>
<evidence type="ECO:0000256" key="1">
    <source>
        <dbReference type="SAM" id="MobiDB-lite"/>
    </source>
</evidence>
<dbReference type="PANTHER" id="PTHR34826">
    <property type="entry name" value="UPF0590 PROTEIN C409.17C"/>
    <property type="match status" value="1"/>
</dbReference>
<reference evidence="3" key="1">
    <citation type="submission" date="2022-12" db="EMBL/GenBank/DDBJ databases">
        <authorList>
            <person name="Petersen C."/>
        </authorList>
    </citation>
    <scope>NUCLEOTIDE SEQUENCE</scope>
    <source>
        <strain evidence="3">IBT 15544</strain>
    </source>
</reference>
<evidence type="ECO:0000313" key="3">
    <source>
        <dbReference type="EMBL" id="KAJ5212351.1"/>
    </source>
</evidence>
<evidence type="ECO:0000313" key="4">
    <source>
        <dbReference type="Proteomes" id="UP001150904"/>
    </source>
</evidence>
<reference evidence="3" key="2">
    <citation type="journal article" date="2023" name="IMA Fungus">
        <title>Comparative genomic study of the Penicillium genus elucidates a diverse pangenome and 15 lateral gene transfer events.</title>
        <authorList>
            <person name="Petersen C."/>
            <person name="Sorensen T."/>
            <person name="Nielsen M.R."/>
            <person name="Sondergaard T.E."/>
            <person name="Sorensen J.L."/>
            <person name="Fitzpatrick D.A."/>
            <person name="Frisvad J.C."/>
            <person name="Nielsen K.L."/>
        </authorList>
    </citation>
    <scope>NUCLEOTIDE SEQUENCE</scope>
    <source>
        <strain evidence="3">IBT 15544</strain>
    </source>
</reference>
<feature type="region of interest" description="Disordered" evidence="1">
    <location>
        <begin position="1"/>
        <end position="20"/>
    </location>
</feature>
<protein>
    <recommendedName>
        <fullName evidence="2">Domain of unknown function at the cortex 1 domain-containing protein</fullName>
    </recommendedName>
</protein>
<accession>A0A9W9N351</accession>
<dbReference type="Proteomes" id="UP001150904">
    <property type="component" value="Unassembled WGS sequence"/>
</dbReference>
<dbReference type="RefSeq" id="XP_058310521.1">
    <property type="nucleotide sequence ID" value="XM_058451059.1"/>
</dbReference>
<keyword evidence="4" id="KW-1185">Reference proteome</keyword>
<dbReference type="PANTHER" id="PTHR34826:SF2">
    <property type="entry name" value="UPF0590 PROTEIN C409.17C"/>
    <property type="match status" value="1"/>
</dbReference>
<dbReference type="EMBL" id="JAPQKR010000008">
    <property type="protein sequence ID" value="KAJ5212351.1"/>
    <property type="molecule type" value="Genomic_DNA"/>
</dbReference>
<feature type="region of interest" description="Disordered" evidence="1">
    <location>
        <begin position="271"/>
        <end position="290"/>
    </location>
</feature>
<name>A0A9W9N351_9EURO</name>